<dbReference type="OrthoDB" id="5309037at2759"/>
<organism evidence="2 3">
    <name type="scientific">Clathrospora elynae</name>
    <dbReference type="NCBI Taxonomy" id="706981"/>
    <lineage>
        <taxon>Eukaryota</taxon>
        <taxon>Fungi</taxon>
        <taxon>Dikarya</taxon>
        <taxon>Ascomycota</taxon>
        <taxon>Pezizomycotina</taxon>
        <taxon>Dothideomycetes</taxon>
        <taxon>Pleosporomycetidae</taxon>
        <taxon>Pleosporales</taxon>
        <taxon>Diademaceae</taxon>
        <taxon>Clathrospora</taxon>
    </lineage>
</organism>
<dbReference type="PANTHER" id="PTHR42354">
    <property type="entry name" value="C2H2-TYPE DOMAIN-CONTAINING PROTEIN"/>
    <property type="match status" value="1"/>
</dbReference>
<evidence type="ECO:0000313" key="2">
    <source>
        <dbReference type="EMBL" id="KAF1940493.1"/>
    </source>
</evidence>
<feature type="compositionally biased region" description="Basic and acidic residues" evidence="1">
    <location>
        <begin position="415"/>
        <end position="429"/>
    </location>
</feature>
<dbReference type="Proteomes" id="UP000800038">
    <property type="component" value="Unassembled WGS sequence"/>
</dbReference>
<feature type="compositionally biased region" description="Low complexity" evidence="1">
    <location>
        <begin position="392"/>
        <end position="405"/>
    </location>
</feature>
<proteinExistence type="predicted"/>
<feature type="region of interest" description="Disordered" evidence="1">
    <location>
        <begin position="385"/>
        <end position="429"/>
    </location>
</feature>
<evidence type="ECO:0000256" key="1">
    <source>
        <dbReference type="SAM" id="MobiDB-lite"/>
    </source>
</evidence>
<evidence type="ECO:0000313" key="3">
    <source>
        <dbReference type="Proteomes" id="UP000800038"/>
    </source>
</evidence>
<feature type="region of interest" description="Disordered" evidence="1">
    <location>
        <begin position="158"/>
        <end position="187"/>
    </location>
</feature>
<dbReference type="PANTHER" id="PTHR42354:SF1">
    <property type="entry name" value="C2H2-TYPE DOMAIN-CONTAINING PROTEIN"/>
    <property type="match status" value="1"/>
</dbReference>
<feature type="region of interest" description="Disordered" evidence="1">
    <location>
        <begin position="231"/>
        <end position="252"/>
    </location>
</feature>
<dbReference type="EMBL" id="ML976062">
    <property type="protein sequence ID" value="KAF1940493.1"/>
    <property type="molecule type" value="Genomic_DNA"/>
</dbReference>
<accession>A0A6A5SK17</accession>
<feature type="compositionally biased region" description="Low complexity" evidence="1">
    <location>
        <begin position="239"/>
        <end position="249"/>
    </location>
</feature>
<protein>
    <submittedName>
        <fullName evidence="2">Uncharacterized protein</fullName>
    </submittedName>
</protein>
<feature type="compositionally biased region" description="Polar residues" evidence="1">
    <location>
        <begin position="168"/>
        <end position="177"/>
    </location>
</feature>
<sequence length="429" mass="47385">MGAPKSSADPAHVVHALIYTLLDVFDATRDLHQTLTIKEQRDYEQSLRSKGYPASRRIEYVKDERLGSDEDIVMDKAAVMRRFVDGVHALGAEFAEGDVLAHTALQSEIITLQRLLVKIFLYGPTSTDPISHQLAEINAVSRSVGVASVDILAALQRRQEAARPPTPRSTHAPSAHSSLKHAPPYPVIATGTSSTSTVLMKYDEPRSRASHVRSASPVNTTVLEWRERLKPERADTDTDTTSMTGPTSSHGMHSASHDLYCVYAIDLQRDATRPLSSSITSEPSPFCPDCKGSLHLSPGKAWEISKWDEDCARTFQVQARFVAKCHCDGPDGQYACVICDKYAPAITVCGDVKALIKHLFEDHNIRELKHEEDIVEIIEKPVSRRDSGIGYGSSSRSGKSASMASSRRRKSLPAYEREGDVFDMRSSRR</sequence>
<gene>
    <name evidence="2" type="ORF">EJ02DRAFT_423930</name>
</gene>
<name>A0A6A5SK17_9PLEO</name>
<dbReference type="AlphaFoldDB" id="A0A6A5SK17"/>
<keyword evidence="3" id="KW-1185">Reference proteome</keyword>
<reference evidence="2" key="1">
    <citation type="journal article" date="2020" name="Stud. Mycol.">
        <title>101 Dothideomycetes genomes: a test case for predicting lifestyles and emergence of pathogens.</title>
        <authorList>
            <person name="Haridas S."/>
            <person name="Albert R."/>
            <person name="Binder M."/>
            <person name="Bloem J."/>
            <person name="Labutti K."/>
            <person name="Salamov A."/>
            <person name="Andreopoulos B."/>
            <person name="Baker S."/>
            <person name="Barry K."/>
            <person name="Bills G."/>
            <person name="Bluhm B."/>
            <person name="Cannon C."/>
            <person name="Castanera R."/>
            <person name="Culley D."/>
            <person name="Daum C."/>
            <person name="Ezra D."/>
            <person name="Gonzalez J."/>
            <person name="Henrissat B."/>
            <person name="Kuo A."/>
            <person name="Liang C."/>
            <person name="Lipzen A."/>
            <person name="Lutzoni F."/>
            <person name="Magnuson J."/>
            <person name="Mondo S."/>
            <person name="Nolan M."/>
            <person name="Ohm R."/>
            <person name="Pangilinan J."/>
            <person name="Park H.-J."/>
            <person name="Ramirez L."/>
            <person name="Alfaro M."/>
            <person name="Sun H."/>
            <person name="Tritt A."/>
            <person name="Yoshinaga Y."/>
            <person name="Zwiers L.-H."/>
            <person name="Turgeon B."/>
            <person name="Goodwin S."/>
            <person name="Spatafora J."/>
            <person name="Crous P."/>
            <person name="Grigoriev I."/>
        </authorList>
    </citation>
    <scope>NUCLEOTIDE SEQUENCE</scope>
    <source>
        <strain evidence="2">CBS 161.51</strain>
    </source>
</reference>